<dbReference type="EMBL" id="MPGH01000135">
    <property type="protein sequence ID" value="OLN86060.1"/>
    <property type="molecule type" value="Genomic_DNA"/>
</dbReference>
<dbReference type="Pfam" id="PF26639">
    <property type="entry name" value="Het-6_barrel"/>
    <property type="match status" value="1"/>
</dbReference>
<dbReference type="PANTHER" id="PTHR24148">
    <property type="entry name" value="ANKYRIN REPEAT DOMAIN-CONTAINING PROTEIN 39 HOMOLOG-RELATED"/>
    <property type="match status" value="1"/>
</dbReference>
<sequence>MYTPLETRAGKQEIRLLRLLAGKKTDSINCELVVMPLARCPKFEALSYVWGSEANPRPITLQKRTKLVTQNLESALRHLRYIYRPRTLWADALCINQDDNDEKSHQVQLMADIYSGASQVLVWFGTLDGRDRQAIETISNRESKNRMQWTDVEMMFLLNFFNKSWWTRIWTAQEAVLARRITYHCGDYSLLDSVMYDFASGYVRNTSTQHGNDVTGPWARQTRTDLQLELDTAVNRALHLRRFQERTRREKLPFDEVALEFRNRVAKNPRDKVYGLLGMSRGVNKASVNYSLGPQVVFEITTREVLSYHGNLNVLSQCDNESPNPARSAVEGKATAGLPSWVPDWGKDSIQLGSGLNLVGYRFSFLNAYCASGRLKYVASRDDTLGTLGVPGVLVDRIDRVGERVREKVIHHDAKMILEWRNMAGIDREGNRPYVAGKTMVDSFWRTLLLDIDPLAVLPADARNLAGRMRAGPEIDSMHQGYWYQELLHLGGISSQRPTLKPSKVDVFDDHITKTTTGRRFFISKLGYIGLAPAAARVGDKVCVLAGGKMPFIVRDLERSGQTPRTSTFKTETNCRLIGDAYVHGLMDGEAIAMVDKGNRGLEIFRLH</sequence>
<organism evidence="2 3">
    <name type="scientific">Colletotrichum chlorophyti</name>
    <dbReference type="NCBI Taxonomy" id="708187"/>
    <lineage>
        <taxon>Eukaryota</taxon>
        <taxon>Fungi</taxon>
        <taxon>Dikarya</taxon>
        <taxon>Ascomycota</taxon>
        <taxon>Pezizomycotina</taxon>
        <taxon>Sordariomycetes</taxon>
        <taxon>Hypocreomycetidae</taxon>
        <taxon>Glomerellales</taxon>
        <taxon>Glomerellaceae</taxon>
        <taxon>Colletotrichum</taxon>
    </lineage>
</organism>
<accession>A0A1Q8RNZ8</accession>
<feature type="domain" description="Heterokaryon incompatibility" evidence="1">
    <location>
        <begin position="43"/>
        <end position="174"/>
    </location>
</feature>
<dbReference type="Pfam" id="PF06985">
    <property type="entry name" value="HET"/>
    <property type="match status" value="1"/>
</dbReference>
<dbReference type="STRING" id="708187.A0A1Q8RNZ8"/>
<evidence type="ECO:0000313" key="2">
    <source>
        <dbReference type="EMBL" id="OLN86060.1"/>
    </source>
</evidence>
<gene>
    <name evidence="2" type="ORF">CCHL11_05281</name>
</gene>
<evidence type="ECO:0000313" key="3">
    <source>
        <dbReference type="Proteomes" id="UP000186583"/>
    </source>
</evidence>
<dbReference type="InterPro" id="IPR010730">
    <property type="entry name" value="HET"/>
</dbReference>
<evidence type="ECO:0000259" key="1">
    <source>
        <dbReference type="Pfam" id="PF06985"/>
    </source>
</evidence>
<dbReference type="InterPro" id="IPR052895">
    <property type="entry name" value="HetReg/Transcr_Mod"/>
</dbReference>
<dbReference type="AlphaFoldDB" id="A0A1Q8RNZ8"/>
<dbReference type="OrthoDB" id="3553147at2759"/>
<dbReference type="PANTHER" id="PTHR24148:SF82">
    <property type="entry name" value="HETEROKARYON INCOMPATIBILITY DOMAIN-CONTAINING PROTEIN"/>
    <property type="match status" value="1"/>
</dbReference>
<keyword evidence="3" id="KW-1185">Reference proteome</keyword>
<name>A0A1Q8RNZ8_9PEZI</name>
<reference evidence="2 3" key="1">
    <citation type="submission" date="2016-11" db="EMBL/GenBank/DDBJ databases">
        <title>Draft Genome Assembly of Colletotrichum chlorophyti a pathogen of herbaceous plants.</title>
        <authorList>
            <person name="Gan P."/>
            <person name="Narusaka M."/>
            <person name="Tsushima A."/>
            <person name="Narusaka Y."/>
            <person name="Takano Y."/>
            <person name="Shirasu K."/>
        </authorList>
    </citation>
    <scope>NUCLEOTIDE SEQUENCE [LARGE SCALE GENOMIC DNA]</scope>
    <source>
        <strain evidence="2 3">NTL11</strain>
    </source>
</reference>
<proteinExistence type="predicted"/>
<comment type="caution">
    <text evidence="2">The sequence shown here is derived from an EMBL/GenBank/DDBJ whole genome shotgun (WGS) entry which is preliminary data.</text>
</comment>
<protein>
    <submittedName>
        <fullName evidence="2">Heterokaryon incompatibility protein 6, OR allele 6</fullName>
    </submittedName>
</protein>
<dbReference type="Proteomes" id="UP000186583">
    <property type="component" value="Unassembled WGS sequence"/>
</dbReference>